<dbReference type="PANTHER" id="PTHR47515:SF2">
    <property type="entry name" value="INTEGRASE CORE DOMAIN PROTEIN"/>
    <property type="match status" value="1"/>
</dbReference>
<dbReference type="InterPro" id="IPR001584">
    <property type="entry name" value="Integrase_cat-core"/>
</dbReference>
<dbReference type="AlphaFoldDB" id="A0A915YDD3"/>
<dbReference type="GO" id="GO:0015074">
    <property type="term" value="P:DNA integration"/>
    <property type="evidence" value="ECO:0007669"/>
    <property type="project" value="InterPro"/>
</dbReference>
<dbReference type="PROSITE" id="PS50994">
    <property type="entry name" value="INTEGRASE"/>
    <property type="match status" value="1"/>
</dbReference>
<proteinExistence type="predicted"/>
<dbReference type="PANTHER" id="PTHR47515">
    <property type="entry name" value="LOW CALCIUM RESPONSE LOCUS PROTEIN T"/>
    <property type="match status" value="1"/>
</dbReference>
<dbReference type="Pfam" id="PF13683">
    <property type="entry name" value="rve_3"/>
    <property type="match status" value="1"/>
</dbReference>
<feature type="domain" description="Integrase catalytic" evidence="1">
    <location>
        <begin position="105"/>
        <end position="275"/>
    </location>
</feature>
<evidence type="ECO:0000313" key="4">
    <source>
        <dbReference type="Proteomes" id="UP001060919"/>
    </source>
</evidence>
<dbReference type="InterPro" id="IPR036397">
    <property type="entry name" value="RNaseH_sf"/>
</dbReference>
<dbReference type="InterPro" id="IPR048020">
    <property type="entry name" value="Transpos_IS3"/>
</dbReference>
<dbReference type="KEGG" id="aup:AsAng_0002940"/>
<dbReference type="EMBL" id="AP026867">
    <property type="protein sequence ID" value="BDS09590.1"/>
    <property type="molecule type" value="Genomic_DNA"/>
</dbReference>
<reference evidence="3" key="1">
    <citation type="submission" date="2022-09" db="EMBL/GenBank/DDBJ databases">
        <title>Aureispira anguillicida sp. nov., isolated from Leptocephalus of Japanese eel Anguilla japonica.</title>
        <authorList>
            <person name="Yuasa K."/>
            <person name="Mekata T."/>
            <person name="Ikunari K."/>
        </authorList>
    </citation>
    <scope>NUCLEOTIDE SEQUENCE</scope>
    <source>
        <strain evidence="3">EL160426</strain>
    </source>
</reference>
<evidence type="ECO:0000313" key="3">
    <source>
        <dbReference type="EMBL" id="BDS10983.1"/>
    </source>
</evidence>
<dbReference type="EMBL" id="AP026867">
    <property type="protein sequence ID" value="BDS10983.1"/>
    <property type="molecule type" value="Genomic_DNA"/>
</dbReference>
<name>A0A915YDD3_9BACT</name>
<dbReference type="KEGG" id="aup:AsAng_0016930"/>
<dbReference type="GO" id="GO:0003676">
    <property type="term" value="F:nucleic acid binding"/>
    <property type="evidence" value="ECO:0007669"/>
    <property type="project" value="InterPro"/>
</dbReference>
<dbReference type="Gene3D" id="3.30.420.10">
    <property type="entry name" value="Ribonuclease H-like superfamily/Ribonuclease H"/>
    <property type="match status" value="1"/>
</dbReference>
<evidence type="ECO:0000259" key="1">
    <source>
        <dbReference type="PROSITE" id="PS50994"/>
    </source>
</evidence>
<protein>
    <submittedName>
        <fullName evidence="3">IS3 family transposase</fullName>
    </submittedName>
</protein>
<dbReference type="SUPFAM" id="SSF53098">
    <property type="entry name" value="Ribonuclease H-like"/>
    <property type="match status" value="1"/>
</dbReference>
<dbReference type="InterPro" id="IPR012337">
    <property type="entry name" value="RNaseH-like_sf"/>
</dbReference>
<evidence type="ECO:0000313" key="2">
    <source>
        <dbReference type="EMBL" id="BDS09590.1"/>
    </source>
</evidence>
<gene>
    <name evidence="2" type="ORF">AsAng_0002940</name>
    <name evidence="3" type="ORF">AsAng_0016930</name>
</gene>
<sequence>MDCLSERFSVRRSCDVLGFRRQTYYRRKMGHRPDVEKEQEDQLLANWLLQVTSRFVAWGFWKVFYYLRLQGCIYNNKRVYRVWRELGLHLRLPPKRKRIYRKYQKLLAPKNANEGWAMDFLSDWIIGAETEGVQKQIRIVNIMDEGSRRALWTEAHRSISAKKLVTILDQVVAYLGKPKYIRCDNGPEFISSKLQAWAVQNNIELRFIQPGKPSQNGLIERLNKTLRVECLNLCWFHSMEELNDELQTWSMAYNFERPHENLNNLSPDIFEQKRANFYSNVVAA</sequence>
<dbReference type="RefSeq" id="WP_264790965.1">
    <property type="nucleotide sequence ID" value="NZ_AP026867.1"/>
</dbReference>
<organism evidence="3 4">
    <name type="scientific">Aureispira anguillae</name>
    <dbReference type="NCBI Taxonomy" id="2864201"/>
    <lineage>
        <taxon>Bacteria</taxon>
        <taxon>Pseudomonadati</taxon>
        <taxon>Bacteroidota</taxon>
        <taxon>Saprospiria</taxon>
        <taxon>Saprospirales</taxon>
        <taxon>Saprospiraceae</taxon>
        <taxon>Aureispira</taxon>
    </lineage>
</organism>
<dbReference type="NCBIfam" id="NF033516">
    <property type="entry name" value="transpos_IS3"/>
    <property type="match status" value="1"/>
</dbReference>
<keyword evidence="4" id="KW-1185">Reference proteome</keyword>
<accession>A0A915YDD3</accession>
<dbReference type="Proteomes" id="UP001060919">
    <property type="component" value="Chromosome"/>
</dbReference>